<evidence type="ECO:0000313" key="2">
    <source>
        <dbReference type="Proteomes" id="UP000272238"/>
    </source>
</evidence>
<dbReference type="Proteomes" id="UP000272238">
    <property type="component" value="Unassembled WGS sequence"/>
</dbReference>
<accession>A0A494Z4S9</accession>
<sequence>MKNNETRQKFIEMRAKGISFDKIAKELKVAKSTLIEWSKTYLTEIENLKAIEMEALQEQFYLTKTERIKLLGEIVERFRKEIEKRNLSDIPTDKLFDNLNKTVNQLKQEEVQVTFRGKGNSLEDLLEEAANTITWKP</sequence>
<reference evidence="1 2" key="1">
    <citation type="journal article" date="2016" name="Antonie Van Leeuwenhoek">
        <title>Lysinibacillus endophyticus sp. nov., an indole-3-acetic acid producing endophytic bacterium isolated from corn root (Zea mays cv. Xinken-5).</title>
        <authorList>
            <person name="Yu J."/>
            <person name="Guan X."/>
            <person name="Liu C."/>
            <person name="Xiang W."/>
            <person name="Yu Z."/>
            <person name="Liu X."/>
            <person name="Wang G."/>
        </authorList>
    </citation>
    <scope>NUCLEOTIDE SEQUENCE [LARGE SCALE GENOMIC DNA]</scope>
    <source>
        <strain evidence="1 2">DSM 100506</strain>
    </source>
</reference>
<organism evidence="1 2">
    <name type="scientific">Ureibacillus endophyticus</name>
    <dbReference type="NCBI Taxonomy" id="1978490"/>
    <lineage>
        <taxon>Bacteria</taxon>
        <taxon>Bacillati</taxon>
        <taxon>Bacillota</taxon>
        <taxon>Bacilli</taxon>
        <taxon>Bacillales</taxon>
        <taxon>Caryophanaceae</taxon>
        <taxon>Ureibacillus</taxon>
    </lineage>
</organism>
<gene>
    <name evidence="1" type="ORF">D8M03_07845</name>
</gene>
<comment type="caution">
    <text evidence="1">The sequence shown here is derived from an EMBL/GenBank/DDBJ whole genome shotgun (WGS) entry which is preliminary data.</text>
</comment>
<evidence type="ECO:0000313" key="1">
    <source>
        <dbReference type="EMBL" id="RKQ17494.1"/>
    </source>
</evidence>
<dbReference type="EMBL" id="RBZN01000014">
    <property type="protein sequence ID" value="RKQ17494.1"/>
    <property type="molecule type" value="Genomic_DNA"/>
</dbReference>
<name>A0A494Z4S9_9BACL</name>
<proteinExistence type="predicted"/>
<dbReference type="RefSeq" id="WP_121214215.1">
    <property type="nucleotide sequence ID" value="NZ_RBZN01000014.1"/>
</dbReference>
<dbReference type="AlphaFoldDB" id="A0A494Z4S9"/>
<dbReference type="OrthoDB" id="2881021at2"/>
<protein>
    <submittedName>
        <fullName evidence="1">Uncharacterized protein</fullName>
    </submittedName>
</protein>
<keyword evidence="2" id="KW-1185">Reference proteome</keyword>